<reference evidence="2 3" key="1">
    <citation type="submission" date="2023-01" db="EMBL/GenBank/DDBJ databases">
        <authorList>
            <person name="Kreplak J."/>
        </authorList>
    </citation>
    <scope>NUCLEOTIDE SEQUENCE [LARGE SCALE GENOMIC DNA]</scope>
</reference>
<proteinExistence type="predicted"/>
<name>A0AAV1A1A5_VICFA</name>
<feature type="region of interest" description="Disordered" evidence="1">
    <location>
        <begin position="1"/>
        <end position="27"/>
    </location>
</feature>
<dbReference type="Proteomes" id="UP001157006">
    <property type="component" value="Chromosome 3"/>
</dbReference>
<dbReference type="AlphaFoldDB" id="A0AAV1A1A5"/>
<evidence type="ECO:0000256" key="1">
    <source>
        <dbReference type="SAM" id="MobiDB-lite"/>
    </source>
</evidence>
<organism evidence="2 3">
    <name type="scientific">Vicia faba</name>
    <name type="common">Broad bean</name>
    <name type="synonym">Faba vulgaris</name>
    <dbReference type="NCBI Taxonomy" id="3906"/>
    <lineage>
        <taxon>Eukaryota</taxon>
        <taxon>Viridiplantae</taxon>
        <taxon>Streptophyta</taxon>
        <taxon>Embryophyta</taxon>
        <taxon>Tracheophyta</taxon>
        <taxon>Spermatophyta</taxon>
        <taxon>Magnoliopsida</taxon>
        <taxon>eudicotyledons</taxon>
        <taxon>Gunneridae</taxon>
        <taxon>Pentapetalae</taxon>
        <taxon>rosids</taxon>
        <taxon>fabids</taxon>
        <taxon>Fabales</taxon>
        <taxon>Fabaceae</taxon>
        <taxon>Papilionoideae</taxon>
        <taxon>50 kb inversion clade</taxon>
        <taxon>NPAAA clade</taxon>
        <taxon>Hologalegina</taxon>
        <taxon>IRL clade</taxon>
        <taxon>Fabeae</taxon>
        <taxon>Vicia</taxon>
    </lineage>
</organism>
<sequence>MPVTFNSKEEAIQKTNDSAQVEKSKVIEKGTDDSIEELIQQKEANETETLNSPTKESRNLWVNMISGNRNPSNGMTIKFIVPKIVNVIVEVVIEEADINHILWRLVISYYAQNSAVFGTEIRPNVEYGTTMYTMRQRIGLLLMRMQKRYRKIETGGEFIDKEIIRAERNSGVVSNKLKKIQRSRTDPDLANANKWKKELAEHREHDLREGFILYKYRGRWREALYSLEEALNSGFEDFKRIRTYLVLANARASPKFDPLLKRFDESFINENAIKSTFEIFNKKQPLCVDTRKQSV</sequence>
<gene>
    <name evidence="2" type="ORF">VFH_III067080</name>
</gene>
<protein>
    <submittedName>
        <fullName evidence="2">Uncharacterized protein</fullName>
    </submittedName>
</protein>
<evidence type="ECO:0000313" key="2">
    <source>
        <dbReference type="EMBL" id="CAI8603013.1"/>
    </source>
</evidence>
<evidence type="ECO:0000313" key="3">
    <source>
        <dbReference type="Proteomes" id="UP001157006"/>
    </source>
</evidence>
<dbReference type="EMBL" id="OX451738">
    <property type="protein sequence ID" value="CAI8603013.1"/>
    <property type="molecule type" value="Genomic_DNA"/>
</dbReference>
<keyword evidence="3" id="KW-1185">Reference proteome</keyword>
<accession>A0AAV1A1A5</accession>